<dbReference type="EMBL" id="OU466860">
    <property type="protein sequence ID" value="CAH2059357.1"/>
    <property type="molecule type" value="Genomic_DNA"/>
</dbReference>
<gene>
    <name evidence="2" type="ORF">TAV2_LOCUS14944</name>
</gene>
<proteinExistence type="predicted"/>
<feature type="compositionally biased region" description="Polar residues" evidence="1">
    <location>
        <begin position="101"/>
        <end position="115"/>
    </location>
</feature>
<sequence>MASKSSAVTNASNQSYGSQPTIEDQIAIVVKRVGEVERMVLRSPLYWESIELLAKDEVSRGIFYAIPDECKLHYLKRKIRASNKKEKEPFYERDDGHYCPTSPTYNPTSPAYNPW</sequence>
<accession>A0AAU9S883</accession>
<feature type="compositionally biased region" description="Basic and acidic residues" evidence="1">
    <location>
        <begin position="85"/>
        <end position="97"/>
    </location>
</feature>
<keyword evidence="3" id="KW-1185">Reference proteome</keyword>
<evidence type="ECO:0000313" key="2">
    <source>
        <dbReference type="EMBL" id="CAH2059357.1"/>
    </source>
</evidence>
<evidence type="ECO:0000256" key="1">
    <source>
        <dbReference type="SAM" id="MobiDB-lite"/>
    </source>
</evidence>
<evidence type="ECO:0000313" key="3">
    <source>
        <dbReference type="Proteomes" id="UP000836841"/>
    </source>
</evidence>
<name>A0AAU9S883_THLAR</name>
<dbReference type="Proteomes" id="UP000836841">
    <property type="component" value="Chromosome 4"/>
</dbReference>
<dbReference type="AlphaFoldDB" id="A0AAU9S883"/>
<organism evidence="2 3">
    <name type="scientific">Thlaspi arvense</name>
    <name type="common">Field penny-cress</name>
    <dbReference type="NCBI Taxonomy" id="13288"/>
    <lineage>
        <taxon>Eukaryota</taxon>
        <taxon>Viridiplantae</taxon>
        <taxon>Streptophyta</taxon>
        <taxon>Embryophyta</taxon>
        <taxon>Tracheophyta</taxon>
        <taxon>Spermatophyta</taxon>
        <taxon>Magnoliopsida</taxon>
        <taxon>eudicotyledons</taxon>
        <taxon>Gunneridae</taxon>
        <taxon>Pentapetalae</taxon>
        <taxon>rosids</taxon>
        <taxon>malvids</taxon>
        <taxon>Brassicales</taxon>
        <taxon>Brassicaceae</taxon>
        <taxon>Thlaspideae</taxon>
        <taxon>Thlaspi</taxon>
    </lineage>
</organism>
<feature type="region of interest" description="Disordered" evidence="1">
    <location>
        <begin position="85"/>
        <end position="115"/>
    </location>
</feature>
<reference evidence="2 3" key="1">
    <citation type="submission" date="2022-03" db="EMBL/GenBank/DDBJ databases">
        <authorList>
            <person name="Nunn A."/>
            <person name="Chopra R."/>
            <person name="Nunn A."/>
            <person name="Contreras Garrido A."/>
        </authorList>
    </citation>
    <scope>NUCLEOTIDE SEQUENCE [LARGE SCALE GENOMIC DNA]</scope>
</reference>
<protein>
    <submittedName>
        <fullName evidence="2">Uncharacterized protein</fullName>
    </submittedName>
</protein>